<sequence length="192" mass="21764">MQFWRVFNWNPEARTPQKNGHPLYVWPYQGNGRVDDPEHDYLVLYVADSPEGAAAEAFGHYVRWTQAVLDVPPGAPAGSIKALAHYEGEPAVLDLDDPYNLQDWGLRPSQVVQRDRPSTQRWARAIYDAGDHKGVSWWSYYEPRWASIGLWDITGLELAAEPQPLTLNHAAVLGAAEAIRRIVERPPARDQR</sequence>
<protein>
    <submittedName>
        <fullName evidence="2">RES domain-containing protein</fullName>
    </submittedName>
</protein>
<dbReference type="RefSeq" id="WP_074701823.1">
    <property type="nucleotide sequence ID" value="NZ_CP018863.1"/>
</dbReference>
<name>A0A1H1FVI1_9MICC</name>
<dbReference type="STRING" id="37928.SAMN04489742_3658"/>
<dbReference type="AlphaFoldDB" id="A0A1H1FVI1"/>
<dbReference type="InterPro" id="IPR014914">
    <property type="entry name" value="RES_dom"/>
</dbReference>
<dbReference type="Pfam" id="PF08808">
    <property type="entry name" value="RES"/>
    <property type="match status" value="1"/>
</dbReference>
<proteinExistence type="predicted"/>
<evidence type="ECO:0000313" key="2">
    <source>
        <dbReference type="EMBL" id="SDR04536.1"/>
    </source>
</evidence>
<feature type="domain" description="RES" evidence="1">
    <location>
        <begin position="26"/>
        <end position="159"/>
    </location>
</feature>
<gene>
    <name evidence="2" type="ORF">SAMN04489742_3658</name>
</gene>
<dbReference type="KEGG" id="acry:AC20117_21080"/>
<dbReference type="OrthoDB" id="4750250at2"/>
<accession>A0A1H1FVI1</accession>
<evidence type="ECO:0000313" key="3">
    <source>
        <dbReference type="Proteomes" id="UP000181917"/>
    </source>
</evidence>
<dbReference type="EMBL" id="FNKH01000002">
    <property type="protein sequence ID" value="SDR04536.1"/>
    <property type="molecule type" value="Genomic_DNA"/>
</dbReference>
<reference evidence="2 3" key="1">
    <citation type="submission" date="2016-10" db="EMBL/GenBank/DDBJ databases">
        <authorList>
            <person name="de Groot N.N."/>
        </authorList>
    </citation>
    <scope>NUCLEOTIDE SEQUENCE [LARGE SCALE GENOMIC DNA]</scope>
    <source>
        <strain evidence="2 3">DSM 20117</strain>
    </source>
</reference>
<organism evidence="2 3">
    <name type="scientific">Crystallibacter crystallopoietes</name>
    <dbReference type="NCBI Taxonomy" id="37928"/>
    <lineage>
        <taxon>Bacteria</taxon>
        <taxon>Bacillati</taxon>
        <taxon>Actinomycetota</taxon>
        <taxon>Actinomycetes</taxon>
        <taxon>Micrococcales</taxon>
        <taxon>Micrococcaceae</taxon>
        <taxon>Crystallibacter</taxon>
    </lineage>
</organism>
<evidence type="ECO:0000259" key="1">
    <source>
        <dbReference type="Pfam" id="PF08808"/>
    </source>
</evidence>
<dbReference type="Proteomes" id="UP000181917">
    <property type="component" value="Unassembled WGS sequence"/>
</dbReference>
<keyword evidence="3" id="KW-1185">Reference proteome</keyword>